<sequence>MKIQNKFPKFNKDKHNELLSQGWILIKEPKNIITSIIFSIPLMIILGLISWSIINIFSPINLNILQINHGSFSITINPIYILIVFIFIYIHEFIHLICIPNFLTSNNTFLGLTWFGGYAYTEEIINKNLYIKICFMPFLLISVFGVLALGLLGGLTPIIKFLCIMNAIASSVDFLNIILISTQVPNKSKIVMNGNSSYYKKII</sequence>
<name>A0ABS7APN9_9CLOT</name>
<dbReference type="Proteomes" id="UP001519921">
    <property type="component" value="Unassembled WGS sequence"/>
</dbReference>
<keyword evidence="1" id="KW-1133">Transmembrane helix</keyword>
<gene>
    <name evidence="2" type="ORF">KYD98_11045</name>
</gene>
<evidence type="ECO:0000313" key="2">
    <source>
        <dbReference type="EMBL" id="MBW6410632.1"/>
    </source>
</evidence>
<comment type="caution">
    <text evidence="2">The sequence shown here is derived from an EMBL/GenBank/DDBJ whole genome shotgun (WGS) entry which is preliminary data.</text>
</comment>
<dbReference type="RefSeq" id="WP_219780095.1">
    <property type="nucleotide sequence ID" value="NZ_JAHXPT010000008.1"/>
</dbReference>
<accession>A0ABS7APN9</accession>
<keyword evidence="1" id="KW-0472">Membrane</keyword>
<feature type="transmembrane region" description="Helical" evidence="1">
    <location>
        <begin position="32"/>
        <end position="57"/>
    </location>
</feature>
<reference evidence="2 3" key="1">
    <citation type="submission" date="2021-07" db="EMBL/GenBank/DDBJ databases">
        <title>Clostridium weizhouense sp. nov., an anaerobic bacterium isolated from activated sludge of Petroleum wastewater.</title>
        <authorList>
            <person name="Li Q."/>
        </authorList>
    </citation>
    <scope>NUCLEOTIDE SEQUENCE [LARGE SCALE GENOMIC DNA]</scope>
    <source>
        <strain evidence="2 3">YB-6</strain>
    </source>
</reference>
<organism evidence="2 3">
    <name type="scientific">Clostridium weizhouense</name>
    <dbReference type="NCBI Taxonomy" id="2859781"/>
    <lineage>
        <taxon>Bacteria</taxon>
        <taxon>Bacillati</taxon>
        <taxon>Bacillota</taxon>
        <taxon>Clostridia</taxon>
        <taxon>Eubacteriales</taxon>
        <taxon>Clostridiaceae</taxon>
        <taxon>Clostridium</taxon>
    </lineage>
</organism>
<feature type="transmembrane region" description="Helical" evidence="1">
    <location>
        <begin position="133"/>
        <end position="152"/>
    </location>
</feature>
<feature type="transmembrane region" description="Helical" evidence="1">
    <location>
        <begin position="69"/>
        <end position="90"/>
    </location>
</feature>
<keyword evidence="3" id="KW-1185">Reference proteome</keyword>
<proteinExistence type="predicted"/>
<dbReference type="InterPro" id="IPR021683">
    <property type="entry name" value="DUF3267"/>
</dbReference>
<protein>
    <submittedName>
        <fullName evidence="2">DUF3267 domain-containing protein</fullName>
    </submittedName>
</protein>
<dbReference type="Pfam" id="PF11667">
    <property type="entry name" value="DUF3267"/>
    <property type="match status" value="1"/>
</dbReference>
<evidence type="ECO:0000256" key="1">
    <source>
        <dbReference type="SAM" id="Phobius"/>
    </source>
</evidence>
<evidence type="ECO:0000313" key="3">
    <source>
        <dbReference type="Proteomes" id="UP001519921"/>
    </source>
</evidence>
<feature type="transmembrane region" description="Helical" evidence="1">
    <location>
        <begin position="158"/>
        <end position="180"/>
    </location>
</feature>
<feature type="transmembrane region" description="Helical" evidence="1">
    <location>
        <begin position="102"/>
        <end position="121"/>
    </location>
</feature>
<keyword evidence="1" id="KW-0812">Transmembrane</keyword>
<dbReference type="EMBL" id="JAHXPT010000008">
    <property type="protein sequence ID" value="MBW6410632.1"/>
    <property type="molecule type" value="Genomic_DNA"/>
</dbReference>